<feature type="transmembrane region" description="Helical" evidence="4">
    <location>
        <begin position="193"/>
        <end position="217"/>
    </location>
</feature>
<dbReference type="Proteomes" id="UP000023785">
    <property type="component" value="Unassembled WGS sequence"/>
</dbReference>
<protein>
    <recommendedName>
        <fullName evidence="7">Major facilitator superfamily (MFS) profile domain-containing protein</fullName>
    </recommendedName>
</protein>
<evidence type="ECO:0000256" key="1">
    <source>
        <dbReference type="ARBA" id="ARBA00022692"/>
    </source>
</evidence>
<accession>V2UXM6</accession>
<keyword evidence="2 4" id="KW-1133">Transmembrane helix</keyword>
<feature type="transmembrane region" description="Helical" evidence="4">
    <location>
        <begin position="285"/>
        <end position="306"/>
    </location>
</feature>
<dbReference type="PATRIC" id="fig|1392540.3.peg.503"/>
<feature type="transmembrane region" description="Helical" evidence="4">
    <location>
        <begin position="347"/>
        <end position="366"/>
    </location>
</feature>
<dbReference type="Gene3D" id="1.20.1250.20">
    <property type="entry name" value="MFS general substrate transporter like domains"/>
    <property type="match status" value="2"/>
</dbReference>
<evidence type="ECO:0008006" key="7">
    <source>
        <dbReference type="Google" id="ProtNLM"/>
    </source>
</evidence>
<dbReference type="STRING" id="1392540.P256_00513"/>
<dbReference type="PANTHER" id="PTHR23523">
    <property type="match status" value="1"/>
</dbReference>
<feature type="transmembrane region" description="Helical" evidence="4">
    <location>
        <begin position="229"/>
        <end position="251"/>
    </location>
</feature>
<feature type="transmembrane region" description="Helical" evidence="4">
    <location>
        <begin position="318"/>
        <end position="341"/>
    </location>
</feature>
<reference evidence="5 6" key="1">
    <citation type="submission" date="2013-10" db="EMBL/GenBank/DDBJ databases">
        <title>The Genome Sequence of Acinetobacter nectaris CIP 110549.</title>
        <authorList>
            <consortium name="The Broad Institute Genomics Platform"/>
            <consortium name="The Broad Institute Genome Sequencing Center for Infectious Disease"/>
            <person name="Cerqueira G."/>
            <person name="Feldgarden M."/>
            <person name="Courvalin P."/>
            <person name="Grillot-Courvalin C."/>
            <person name="Clermont D."/>
            <person name="Rocha E."/>
            <person name="Yoon E.-J."/>
            <person name="Nemec A."/>
            <person name="Young S.K."/>
            <person name="Zeng Q."/>
            <person name="Gargeya S."/>
            <person name="Fitzgerald M."/>
            <person name="Abouelleil A."/>
            <person name="Alvarado L."/>
            <person name="Berlin A.M."/>
            <person name="Chapman S.B."/>
            <person name="Gainer-Dewar J."/>
            <person name="Goldberg J."/>
            <person name="Gnerre S."/>
            <person name="Griggs A."/>
            <person name="Gujja S."/>
            <person name="Hansen M."/>
            <person name="Howarth C."/>
            <person name="Imamovic A."/>
            <person name="Ireland A."/>
            <person name="Larimer J."/>
            <person name="McCowan C."/>
            <person name="Murphy C."/>
            <person name="Pearson M."/>
            <person name="Poon T.W."/>
            <person name="Priest M."/>
            <person name="Roberts A."/>
            <person name="Saif S."/>
            <person name="Shea T."/>
            <person name="Sykes S."/>
            <person name="Wortman J."/>
            <person name="Nusbaum C."/>
            <person name="Birren B."/>
        </authorList>
    </citation>
    <scope>NUCLEOTIDE SEQUENCE [LARGE SCALE GENOMIC DNA]</scope>
    <source>
        <strain evidence="5 6">CIP 110549</strain>
    </source>
</reference>
<name>V2UXM6_9GAMM</name>
<gene>
    <name evidence="5" type="ORF">P256_00513</name>
</gene>
<evidence type="ECO:0000256" key="3">
    <source>
        <dbReference type="ARBA" id="ARBA00023136"/>
    </source>
</evidence>
<dbReference type="AlphaFoldDB" id="V2UXM6"/>
<feature type="transmembrane region" description="Helical" evidence="4">
    <location>
        <begin position="90"/>
        <end position="108"/>
    </location>
</feature>
<evidence type="ECO:0000256" key="2">
    <source>
        <dbReference type="ARBA" id="ARBA00022989"/>
    </source>
</evidence>
<feature type="transmembrane region" description="Helical" evidence="4">
    <location>
        <begin position="66"/>
        <end position="84"/>
    </location>
</feature>
<sequence length="379" mass="41056">MGFGFNTNCYLRTIFPSFGALMPEIKSSLHLSGGLVTLVTTLPILCLGIFAPLAPKLSEKLGIEKTILFVMIVLVVGIILRGVGKTEDGTILAGGAISIINVLLPSIIKRDFPEIIGLMSGLYAMALLGGAAFSAGITIPLEHIFNNSWTLAITMWAIPAGGAIVFWLFQSPKHIIKNHQTVPNVSGLWQCKLAWHITIFMVLQSMSSFTIFAWFALFLRDRGISSLEASLVVSISILLQTVASFVAPLIATKLKHQSWFNIAVVIMTLIGFLGCLIAPLKLIWLWSIILGIGQGALTSISMALIIFRSENTHVAAKLSSMVQTVGFGLGAFGPLIIGFVYRSPNHFLLVEVVFILIFLGLIYFGFKAGKDLYVSADVN</sequence>
<evidence type="ECO:0000313" key="5">
    <source>
        <dbReference type="EMBL" id="ESK40074.1"/>
    </source>
</evidence>
<feature type="transmembrane region" description="Helical" evidence="4">
    <location>
        <begin position="149"/>
        <end position="169"/>
    </location>
</feature>
<feature type="transmembrane region" description="Helical" evidence="4">
    <location>
        <begin position="115"/>
        <end position="137"/>
    </location>
</feature>
<dbReference type="SUPFAM" id="SSF103473">
    <property type="entry name" value="MFS general substrate transporter"/>
    <property type="match status" value="1"/>
</dbReference>
<evidence type="ECO:0000313" key="6">
    <source>
        <dbReference type="Proteomes" id="UP000023785"/>
    </source>
</evidence>
<keyword evidence="3 4" id="KW-0472">Membrane</keyword>
<dbReference type="GO" id="GO:0022857">
    <property type="term" value="F:transmembrane transporter activity"/>
    <property type="evidence" value="ECO:0007669"/>
    <property type="project" value="InterPro"/>
</dbReference>
<evidence type="ECO:0000256" key="4">
    <source>
        <dbReference type="SAM" id="Phobius"/>
    </source>
</evidence>
<dbReference type="HOGENOM" id="CLU_038046_1_0_6"/>
<feature type="transmembrane region" description="Helical" evidence="4">
    <location>
        <begin position="258"/>
        <end position="279"/>
    </location>
</feature>
<dbReference type="Pfam" id="PF07690">
    <property type="entry name" value="MFS_1"/>
    <property type="match status" value="1"/>
</dbReference>
<organism evidence="5 6">
    <name type="scientific">Acinetobacter nectaris CIP 110549</name>
    <dbReference type="NCBI Taxonomy" id="1392540"/>
    <lineage>
        <taxon>Bacteria</taxon>
        <taxon>Pseudomonadati</taxon>
        <taxon>Pseudomonadota</taxon>
        <taxon>Gammaproteobacteria</taxon>
        <taxon>Moraxellales</taxon>
        <taxon>Moraxellaceae</taxon>
        <taxon>Acinetobacter</taxon>
    </lineage>
</organism>
<dbReference type="InterPro" id="IPR036259">
    <property type="entry name" value="MFS_trans_sf"/>
</dbReference>
<dbReference type="EMBL" id="AYER01000003">
    <property type="protein sequence ID" value="ESK40074.1"/>
    <property type="molecule type" value="Genomic_DNA"/>
</dbReference>
<proteinExistence type="predicted"/>
<dbReference type="InterPro" id="IPR011701">
    <property type="entry name" value="MFS"/>
</dbReference>
<dbReference type="InterPro" id="IPR052524">
    <property type="entry name" value="MFS_Cyanate_Porter"/>
</dbReference>
<keyword evidence="6" id="KW-1185">Reference proteome</keyword>
<feature type="transmembrane region" description="Helical" evidence="4">
    <location>
        <begin position="31"/>
        <end position="54"/>
    </location>
</feature>
<keyword evidence="1 4" id="KW-0812">Transmembrane</keyword>
<dbReference type="PANTHER" id="PTHR23523:SF2">
    <property type="entry name" value="2-NITROIMIDAZOLE TRANSPORTER"/>
    <property type="match status" value="1"/>
</dbReference>
<comment type="caution">
    <text evidence="5">The sequence shown here is derived from an EMBL/GenBank/DDBJ whole genome shotgun (WGS) entry which is preliminary data.</text>
</comment>
<dbReference type="CDD" id="cd17339">
    <property type="entry name" value="MFS_NIMT_CynX_like"/>
    <property type="match status" value="1"/>
</dbReference>
<dbReference type="eggNOG" id="COG2807">
    <property type="taxonomic scope" value="Bacteria"/>
</dbReference>